<dbReference type="GO" id="GO:0004157">
    <property type="term" value="F:dihydropyrimidinase activity"/>
    <property type="evidence" value="ECO:0007669"/>
    <property type="project" value="TreeGrafter"/>
</dbReference>
<sequence>MNDSRVQVGVKKLPMHLQSSQNRLLIKGGKVVNDDRMFTADIYIEDGVIRQVGNQLSIPGGVRIIDASGKMVIPGGVDPHTCFDSSCFGLTTSDDFYSGTRAALAGGTTTISLFA</sequence>
<dbReference type="SUPFAM" id="SSF51338">
    <property type="entry name" value="Composite domain of metallo-dependent hydrolases"/>
    <property type="match status" value="1"/>
</dbReference>
<protein>
    <recommendedName>
        <fullName evidence="3">Amidohydrolase-related domain-containing protein</fullName>
    </recommendedName>
</protein>
<evidence type="ECO:0000313" key="1">
    <source>
        <dbReference type="Proteomes" id="UP000050790"/>
    </source>
</evidence>
<evidence type="ECO:0000313" key="2">
    <source>
        <dbReference type="WBParaSite" id="SMRG1_63380.1"/>
    </source>
</evidence>
<evidence type="ECO:0008006" key="3">
    <source>
        <dbReference type="Google" id="ProtNLM"/>
    </source>
</evidence>
<reference evidence="2" key="1">
    <citation type="submission" date="2023-11" db="UniProtKB">
        <authorList>
            <consortium name="WormBaseParasite"/>
        </authorList>
    </citation>
    <scope>IDENTIFICATION</scope>
</reference>
<dbReference type="GO" id="GO:0006208">
    <property type="term" value="P:pyrimidine nucleobase catabolic process"/>
    <property type="evidence" value="ECO:0007669"/>
    <property type="project" value="TreeGrafter"/>
</dbReference>
<dbReference type="Gene3D" id="3.20.20.140">
    <property type="entry name" value="Metal-dependent hydrolases"/>
    <property type="match status" value="1"/>
</dbReference>
<dbReference type="InterPro" id="IPR050378">
    <property type="entry name" value="Metallo-dep_Hydrolases_sf"/>
</dbReference>
<name>A0AA85A4Q1_9TREM</name>
<organism evidence="1 2">
    <name type="scientific">Schistosoma margrebowiei</name>
    <dbReference type="NCBI Taxonomy" id="48269"/>
    <lineage>
        <taxon>Eukaryota</taxon>
        <taxon>Metazoa</taxon>
        <taxon>Spiralia</taxon>
        <taxon>Lophotrochozoa</taxon>
        <taxon>Platyhelminthes</taxon>
        <taxon>Trematoda</taxon>
        <taxon>Digenea</taxon>
        <taxon>Strigeidida</taxon>
        <taxon>Schistosomatoidea</taxon>
        <taxon>Schistosomatidae</taxon>
        <taxon>Schistosoma</taxon>
    </lineage>
</organism>
<accession>A0AA85A4Q1</accession>
<dbReference type="InterPro" id="IPR011059">
    <property type="entry name" value="Metal-dep_hydrolase_composite"/>
</dbReference>
<dbReference type="PANTHER" id="PTHR11647:SF1">
    <property type="entry name" value="COLLAPSIN RESPONSE MEDIATOR PROTEIN"/>
    <property type="match status" value="1"/>
</dbReference>
<dbReference type="AlphaFoldDB" id="A0AA85A4Q1"/>
<dbReference type="PANTHER" id="PTHR11647">
    <property type="entry name" value="HYDRANTOINASE/DIHYDROPYRIMIDINASE FAMILY MEMBER"/>
    <property type="match status" value="1"/>
</dbReference>
<proteinExistence type="predicted"/>
<dbReference type="Proteomes" id="UP000050790">
    <property type="component" value="Unassembled WGS sequence"/>
</dbReference>
<dbReference type="GO" id="GO:0005829">
    <property type="term" value="C:cytosol"/>
    <property type="evidence" value="ECO:0007669"/>
    <property type="project" value="TreeGrafter"/>
</dbReference>
<dbReference type="WBParaSite" id="SMRG1_63380.1">
    <property type="protein sequence ID" value="SMRG1_63380.1"/>
    <property type="gene ID" value="SMRG1_63380"/>
</dbReference>